<dbReference type="GO" id="GO:0030552">
    <property type="term" value="F:cAMP binding"/>
    <property type="evidence" value="ECO:0007669"/>
    <property type="project" value="TreeGrafter"/>
</dbReference>
<evidence type="ECO:0000256" key="2">
    <source>
        <dbReference type="ARBA" id="ARBA00004236"/>
    </source>
</evidence>
<dbReference type="GO" id="GO:0051146">
    <property type="term" value="P:striated muscle cell differentiation"/>
    <property type="evidence" value="ECO:0007669"/>
    <property type="project" value="TreeGrafter"/>
</dbReference>
<dbReference type="InterPro" id="IPR006916">
    <property type="entry name" value="POPDC1-3"/>
</dbReference>
<evidence type="ECO:0000313" key="8">
    <source>
        <dbReference type="EMBL" id="KAF0766150.1"/>
    </source>
</evidence>
<dbReference type="EMBL" id="VUJU01001256">
    <property type="protein sequence ID" value="KAF0766150.1"/>
    <property type="molecule type" value="Genomic_DNA"/>
</dbReference>
<protein>
    <recommendedName>
        <fullName evidence="7">POPDC1-3 domain-containing protein</fullName>
    </recommendedName>
</protein>
<keyword evidence="3" id="KW-1003">Cell membrane</keyword>
<evidence type="ECO:0000259" key="7">
    <source>
        <dbReference type="Pfam" id="PF04831"/>
    </source>
</evidence>
<dbReference type="PANTHER" id="PTHR12101">
    <property type="entry name" value="POPEYE DOMAIN CONTAINING PROTEIN"/>
    <property type="match status" value="1"/>
</dbReference>
<evidence type="ECO:0000256" key="6">
    <source>
        <dbReference type="ARBA" id="ARBA00023136"/>
    </source>
</evidence>
<gene>
    <name evidence="8" type="ORF">FWK35_00007440</name>
</gene>
<dbReference type="Proteomes" id="UP000478052">
    <property type="component" value="Unassembled WGS sequence"/>
</dbReference>
<keyword evidence="9" id="KW-1185">Reference proteome</keyword>
<dbReference type="GO" id="GO:0042383">
    <property type="term" value="C:sarcolemma"/>
    <property type="evidence" value="ECO:0007669"/>
    <property type="project" value="TreeGrafter"/>
</dbReference>
<accession>A0A6G0Z773</accession>
<reference evidence="8 9" key="1">
    <citation type="submission" date="2019-08" db="EMBL/GenBank/DDBJ databases">
        <title>Whole genome of Aphis craccivora.</title>
        <authorList>
            <person name="Voronova N.V."/>
            <person name="Shulinski R.S."/>
            <person name="Bandarenka Y.V."/>
            <person name="Zhorov D.G."/>
            <person name="Warner D."/>
        </authorList>
    </citation>
    <scope>NUCLEOTIDE SEQUENCE [LARGE SCALE GENOMIC DNA]</scope>
    <source>
        <strain evidence="8">180601</strain>
        <tissue evidence="8">Whole Body</tissue>
    </source>
</reference>
<comment type="caution">
    <text evidence="8">The sequence shown here is derived from an EMBL/GenBank/DDBJ whole genome shotgun (WGS) entry which is preliminary data.</text>
</comment>
<evidence type="ECO:0000256" key="3">
    <source>
        <dbReference type="ARBA" id="ARBA00022475"/>
    </source>
</evidence>
<organism evidence="8 9">
    <name type="scientific">Aphis craccivora</name>
    <name type="common">Cowpea aphid</name>
    <dbReference type="NCBI Taxonomy" id="307492"/>
    <lineage>
        <taxon>Eukaryota</taxon>
        <taxon>Metazoa</taxon>
        <taxon>Ecdysozoa</taxon>
        <taxon>Arthropoda</taxon>
        <taxon>Hexapoda</taxon>
        <taxon>Insecta</taxon>
        <taxon>Pterygota</taxon>
        <taxon>Neoptera</taxon>
        <taxon>Paraneoptera</taxon>
        <taxon>Hemiptera</taxon>
        <taxon>Sternorrhyncha</taxon>
        <taxon>Aphidomorpha</taxon>
        <taxon>Aphidoidea</taxon>
        <taxon>Aphididae</taxon>
        <taxon>Aphidini</taxon>
        <taxon>Aphis</taxon>
        <taxon>Aphis</taxon>
    </lineage>
</organism>
<dbReference type="GO" id="GO:0007507">
    <property type="term" value="P:heart development"/>
    <property type="evidence" value="ECO:0007669"/>
    <property type="project" value="TreeGrafter"/>
</dbReference>
<dbReference type="Pfam" id="PF04831">
    <property type="entry name" value="POPDC1-3"/>
    <property type="match status" value="1"/>
</dbReference>
<keyword evidence="6" id="KW-0472">Membrane</keyword>
<name>A0A6G0Z773_APHCR</name>
<evidence type="ECO:0000313" key="9">
    <source>
        <dbReference type="Proteomes" id="UP000478052"/>
    </source>
</evidence>
<dbReference type="OrthoDB" id="425611at2759"/>
<sequence length="594" mass="65118">MGAGGTLQLAIPEQQRIIFPTAAAARRPVGHHPVMGHHNHSITVESTTNAYAAPSPSAQRRSSPANGTTLRDVIGTTVVAGCNPHRNTNNTASSIGGGVGNCTGATGAVGMHNGTVASDYYYYYSFDNVTMTAMFFPLNGTAAGGPATPFEKSNCQWIPAQQSLFQFSNICFLTAFIVPRSYKLSVLSLRALLFLGFLISGLWASTDVCAADALLWYGSLALINGVHTLKLCKKLMPPALSVELMELYLRVFKPLKVSQKHFRELTREAAIEELSPGECYAVEAVTACDQRLSILLRGRCSVTCEGTQLHNISSYQFIDSPEWMASALMHGETMFQVTITAAEDCVYLCWQLSKLNRIFKHRTQLHAVLTSIIGKDITHKMYSLNEQLGQAKSFDDQTRAARNDHWRQAIYRSVSYDAVNTGTKGTVRSNAWKRYRDRKASLFADPGETIRSVGDEIPSNGDLTKGLENVVHVYNEVMGPVHGPRRCWIPVLTTQLSDSTTAYVSMDGQSSSADEEREPMLPCRDQQSGDIPLYRLDGQHQSAAALASIPTIVAEAIGLEFNADAAQQRPRRPSSLRRQNSNINGEVIFDETVL</sequence>
<evidence type="ECO:0000256" key="5">
    <source>
        <dbReference type="ARBA" id="ARBA00022989"/>
    </source>
</evidence>
<proteinExistence type="predicted"/>
<feature type="domain" description="POPDC1-3" evidence="7">
    <location>
        <begin position="161"/>
        <end position="387"/>
    </location>
</feature>
<keyword evidence="5" id="KW-1133">Transmembrane helix</keyword>
<evidence type="ECO:0000256" key="4">
    <source>
        <dbReference type="ARBA" id="ARBA00022692"/>
    </source>
</evidence>
<comment type="subcellular location">
    <subcellularLocation>
        <location evidence="2">Cell membrane</location>
    </subcellularLocation>
    <subcellularLocation>
        <location evidence="1">Membrane</location>
        <topology evidence="1">Multi-pass membrane protein</topology>
    </subcellularLocation>
</comment>
<keyword evidence="4" id="KW-0812">Transmembrane</keyword>
<dbReference type="PANTHER" id="PTHR12101:SF17">
    <property type="entry name" value="BLOOD VESSEL EPICARDIAL SUBSTANCE"/>
    <property type="match status" value="1"/>
</dbReference>
<dbReference type="AlphaFoldDB" id="A0A6G0Z773"/>
<dbReference type="GO" id="GO:0042391">
    <property type="term" value="P:regulation of membrane potential"/>
    <property type="evidence" value="ECO:0007669"/>
    <property type="project" value="TreeGrafter"/>
</dbReference>
<dbReference type="InterPro" id="IPR055272">
    <property type="entry name" value="POPDC1-3_dom"/>
</dbReference>
<dbReference type="Gene3D" id="2.60.120.10">
    <property type="entry name" value="Jelly Rolls"/>
    <property type="match status" value="1"/>
</dbReference>
<evidence type="ECO:0000256" key="1">
    <source>
        <dbReference type="ARBA" id="ARBA00004141"/>
    </source>
</evidence>
<dbReference type="InterPro" id="IPR014710">
    <property type="entry name" value="RmlC-like_jellyroll"/>
</dbReference>